<evidence type="ECO:0000256" key="3">
    <source>
        <dbReference type="ARBA" id="ARBA00022801"/>
    </source>
</evidence>
<sequence length="289" mass="30701">MSLEIYIPASLPFAAALLMSWRQPRMHPAWTARILAVLIGATVLAVLCTLLFAILAAVTAVTAADAGIVGDFFLEHGPVPMPVAVVAALALCAMTVAGVRTVLRQRADLRHVRNLGTGVVADERPFAAALPGRDGGVILSTGLVRLLTGRELEVVLRHEAAHIKHRHHLYLMFGALAARIVPALAGAHRALRLALERWADEDAAEAVGDRALTARTIARVALANPAATPAWYPGAADFQVARRVQALLRETPPDNRITGPVLLSGAWMATGSAISPTFSHYASFVLLLV</sequence>
<dbReference type="InterPro" id="IPR001915">
    <property type="entry name" value="Peptidase_M48"/>
</dbReference>
<feature type="transmembrane region" description="Helical" evidence="7">
    <location>
        <begin position="6"/>
        <end position="22"/>
    </location>
</feature>
<dbReference type="EMBL" id="JACHGN010000023">
    <property type="protein sequence ID" value="MBB5138378.1"/>
    <property type="molecule type" value="Genomic_DNA"/>
</dbReference>
<keyword evidence="2" id="KW-0479">Metal-binding</keyword>
<evidence type="ECO:0000313" key="9">
    <source>
        <dbReference type="EMBL" id="MBB5138378.1"/>
    </source>
</evidence>
<dbReference type="RefSeq" id="WP_185055257.1">
    <property type="nucleotide sequence ID" value="NZ_BAABIX010000019.1"/>
</dbReference>
<keyword evidence="7" id="KW-1133">Transmembrane helix</keyword>
<evidence type="ECO:0000256" key="5">
    <source>
        <dbReference type="ARBA" id="ARBA00023049"/>
    </source>
</evidence>
<reference evidence="9 10" key="1">
    <citation type="submission" date="2020-08" db="EMBL/GenBank/DDBJ databases">
        <title>Genomic Encyclopedia of Type Strains, Phase IV (KMG-IV): sequencing the most valuable type-strain genomes for metagenomic binning, comparative biology and taxonomic classification.</title>
        <authorList>
            <person name="Goeker M."/>
        </authorList>
    </citation>
    <scope>NUCLEOTIDE SEQUENCE [LARGE SCALE GENOMIC DNA]</scope>
    <source>
        <strain evidence="9 10">DSM 45615</strain>
    </source>
</reference>
<proteinExistence type="inferred from homology"/>
<feature type="domain" description="Peptidase M48" evidence="8">
    <location>
        <begin position="126"/>
        <end position="178"/>
    </location>
</feature>
<dbReference type="PANTHER" id="PTHR34978:SF3">
    <property type="entry name" value="SLR0241 PROTEIN"/>
    <property type="match status" value="1"/>
</dbReference>
<dbReference type="Pfam" id="PF01435">
    <property type="entry name" value="Peptidase_M48"/>
    <property type="match status" value="1"/>
</dbReference>
<evidence type="ECO:0000259" key="8">
    <source>
        <dbReference type="Pfam" id="PF01435"/>
    </source>
</evidence>
<keyword evidence="7" id="KW-0472">Membrane</keyword>
<keyword evidence="3 6" id="KW-0378">Hydrolase</keyword>
<dbReference type="AlphaFoldDB" id="A0A840PFL4"/>
<dbReference type="GO" id="GO:0004222">
    <property type="term" value="F:metalloendopeptidase activity"/>
    <property type="evidence" value="ECO:0007669"/>
    <property type="project" value="InterPro"/>
</dbReference>
<keyword evidence="4 6" id="KW-0862">Zinc</keyword>
<dbReference type="Proteomes" id="UP000578449">
    <property type="component" value="Unassembled WGS sequence"/>
</dbReference>
<evidence type="ECO:0000256" key="2">
    <source>
        <dbReference type="ARBA" id="ARBA00022723"/>
    </source>
</evidence>
<dbReference type="GO" id="GO:0006508">
    <property type="term" value="P:proteolysis"/>
    <property type="evidence" value="ECO:0007669"/>
    <property type="project" value="UniProtKB-KW"/>
</dbReference>
<evidence type="ECO:0000256" key="6">
    <source>
        <dbReference type="RuleBase" id="RU003983"/>
    </source>
</evidence>
<comment type="cofactor">
    <cofactor evidence="6">
        <name>Zn(2+)</name>
        <dbReference type="ChEBI" id="CHEBI:29105"/>
    </cofactor>
    <text evidence="6">Binds 1 zinc ion per subunit.</text>
</comment>
<dbReference type="InterPro" id="IPR052173">
    <property type="entry name" value="Beta-lactam_resp_regulator"/>
</dbReference>
<dbReference type="CDD" id="cd07326">
    <property type="entry name" value="M56_BlaR1_MecR1_like"/>
    <property type="match status" value="1"/>
</dbReference>
<dbReference type="PANTHER" id="PTHR34978">
    <property type="entry name" value="POSSIBLE SENSOR-TRANSDUCER PROTEIN BLAR"/>
    <property type="match status" value="1"/>
</dbReference>
<feature type="transmembrane region" description="Helical" evidence="7">
    <location>
        <begin position="81"/>
        <end position="103"/>
    </location>
</feature>
<comment type="caution">
    <text evidence="9">The sequence shown here is derived from an EMBL/GenBank/DDBJ whole genome shotgun (WGS) entry which is preliminary data.</text>
</comment>
<gene>
    <name evidence="9" type="ORF">HNP84_008132</name>
</gene>
<keyword evidence="5 6" id="KW-0482">Metalloprotease</keyword>
<evidence type="ECO:0000256" key="1">
    <source>
        <dbReference type="ARBA" id="ARBA00022670"/>
    </source>
</evidence>
<accession>A0A840PFL4</accession>
<keyword evidence="7" id="KW-0812">Transmembrane</keyword>
<keyword evidence="1 6" id="KW-0645">Protease</keyword>
<dbReference type="Gene3D" id="3.30.2010.10">
    <property type="entry name" value="Metalloproteases ('zincins'), catalytic domain"/>
    <property type="match status" value="1"/>
</dbReference>
<evidence type="ECO:0000313" key="10">
    <source>
        <dbReference type="Proteomes" id="UP000578449"/>
    </source>
</evidence>
<organism evidence="9 10">
    <name type="scientific">Thermocatellispora tengchongensis</name>
    <dbReference type="NCBI Taxonomy" id="1073253"/>
    <lineage>
        <taxon>Bacteria</taxon>
        <taxon>Bacillati</taxon>
        <taxon>Actinomycetota</taxon>
        <taxon>Actinomycetes</taxon>
        <taxon>Streptosporangiales</taxon>
        <taxon>Streptosporangiaceae</taxon>
        <taxon>Thermocatellispora</taxon>
    </lineage>
</organism>
<keyword evidence="10" id="KW-1185">Reference proteome</keyword>
<comment type="similarity">
    <text evidence="6">Belongs to the peptidase M48 family.</text>
</comment>
<evidence type="ECO:0000256" key="4">
    <source>
        <dbReference type="ARBA" id="ARBA00022833"/>
    </source>
</evidence>
<protein>
    <submittedName>
        <fullName evidence="9">Zn-dependent protease with chaperone function</fullName>
    </submittedName>
</protein>
<feature type="transmembrane region" description="Helical" evidence="7">
    <location>
        <begin position="34"/>
        <end position="61"/>
    </location>
</feature>
<dbReference type="GO" id="GO:0046872">
    <property type="term" value="F:metal ion binding"/>
    <property type="evidence" value="ECO:0007669"/>
    <property type="project" value="UniProtKB-KW"/>
</dbReference>
<name>A0A840PFL4_9ACTN</name>
<evidence type="ECO:0000256" key="7">
    <source>
        <dbReference type="SAM" id="Phobius"/>
    </source>
</evidence>